<proteinExistence type="inferred from homology"/>
<evidence type="ECO:0000256" key="1">
    <source>
        <dbReference type="ARBA" id="ARBA00001933"/>
    </source>
</evidence>
<reference evidence="4 5" key="1">
    <citation type="submission" date="2019-09" db="EMBL/GenBank/DDBJ databases">
        <authorList>
            <person name="Chandra G."/>
            <person name="Truman W A."/>
        </authorList>
    </citation>
    <scope>NUCLEOTIDE SEQUENCE [LARGE SCALE GENOMIC DNA]</scope>
    <source>
        <strain evidence="4">PS925</strain>
    </source>
</reference>
<organism evidence="4 5">
    <name type="scientific">Pseudomonas fluorescens</name>
    <dbReference type="NCBI Taxonomy" id="294"/>
    <lineage>
        <taxon>Bacteria</taxon>
        <taxon>Pseudomonadati</taxon>
        <taxon>Pseudomonadota</taxon>
        <taxon>Gammaproteobacteria</taxon>
        <taxon>Pseudomonadales</taxon>
        <taxon>Pseudomonadaceae</taxon>
        <taxon>Pseudomonas</taxon>
    </lineage>
</organism>
<keyword evidence="2 3" id="KW-0663">Pyridoxal phosphate</keyword>
<gene>
    <name evidence="4" type="primary">hemL1</name>
    <name evidence="4" type="ORF">PS925_05335</name>
</gene>
<dbReference type="Gene3D" id="3.40.640.10">
    <property type="entry name" value="Type I PLP-dependent aspartate aminotransferase-like (Major domain)"/>
    <property type="match status" value="1"/>
</dbReference>
<comment type="cofactor">
    <cofactor evidence="1">
        <name>pyridoxal 5'-phosphate</name>
        <dbReference type="ChEBI" id="CHEBI:597326"/>
    </cofactor>
</comment>
<dbReference type="InterPro" id="IPR015424">
    <property type="entry name" value="PyrdxlP-dep_Trfase"/>
</dbReference>
<dbReference type="Pfam" id="PF00202">
    <property type="entry name" value="Aminotran_3"/>
    <property type="match status" value="1"/>
</dbReference>
<dbReference type="GO" id="GO:0030170">
    <property type="term" value="F:pyridoxal phosphate binding"/>
    <property type="evidence" value="ECO:0007669"/>
    <property type="project" value="InterPro"/>
</dbReference>
<dbReference type="GO" id="GO:0042286">
    <property type="term" value="F:glutamate-1-semialdehyde 2,1-aminomutase activity"/>
    <property type="evidence" value="ECO:0007669"/>
    <property type="project" value="UniProtKB-EC"/>
</dbReference>
<dbReference type="InterPro" id="IPR015421">
    <property type="entry name" value="PyrdxlP-dep_Trfase_major"/>
</dbReference>
<name>A0A5E7VLA7_PSEFL</name>
<dbReference type="InterPro" id="IPR015422">
    <property type="entry name" value="PyrdxlP-dep_Trfase_small"/>
</dbReference>
<dbReference type="Gene3D" id="3.90.1150.10">
    <property type="entry name" value="Aspartate Aminotransferase, domain 1"/>
    <property type="match status" value="1"/>
</dbReference>
<accession>A0A5E7VLA7</accession>
<evidence type="ECO:0000256" key="3">
    <source>
        <dbReference type="RuleBase" id="RU003560"/>
    </source>
</evidence>
<dbReference type="PANTHER" id="PTHR43713:SF3">
    <property type="entry name" value="GLUTAMATE-1-SEMIALDEHYDE 2,1-AMINOMUTASE 1, CHLOROPLASTIC-RELATED"/>
    <property type="match status" value="1"/>
</dbReference>
<evidence type="ECO:0000256" key="2">
    <source>
        <dbReference type="ARBA" id="ARBA00022898"/>
    </source>
</evidence>
<comment type="similarity">
    <text evidence="3">Belongs to the class-III pyridoxal-phosphate-dependent aminotransferase family.</text>
</comment>
<dbReference type="InterPro" id="IPR005814">
    <property type="entry name" value="Aminotrans_3"/>
</dbReference>
<dbReference type="EC" id="5.4.3.8" evidence="4"/>
<dbReference type="GO" id="GO:0008483">
    <property type="term" value="F:transaminase activity"/>
    <property type="evidence" value="ECO:0007669"/>
    <property type="project" value="InterPro"/>
</dbReference>
<protein>
    <submittedName>
        <fullName evidence="4">Glutamate-1-semialdehyde 2,1-aminomutase 1</fullName>
        <ecNumber evidence="4">5.4.3.8</ecNumber>
    </submittedName>
</protein>
<dbReference type="AlphaFoldDB" id="A0A5E7VLA7"/>
<dbReference type="EMBL" id="CABVJG010000021">
    <property type="protein sequence ID" value="VVQ23509.1"/>
    <property type="molecule type" value="Genomic_DNA"/>
</dbReference>
<dbReference type="Proteomes" id="UP000412311">
    <property type="component" value="Unassembled WGS sequence"/>
</dbReference>
<dbReference type="SUPFAM" id="SSF53383">
    <property type="entry name" value="PLP-dependent transferases"/>
    <property type="match status" value="1"/>
</dbReference>
<sequence>MVMDCLRETRVGNVLSGWNHLSVVGPINVQNTAGARIQLSSGEWCDDYIMGWGSCLLGHDSPVIKQSISKALERGFLQQYETDEHRLLSEKFCAVVPCAEKLRLVNSGLEATMYATRIARAVTGKRIIIKFEGHFHGLNDSLTWNVDSSPRSGEVLAGGELERLSGTVGIPNEFGSLTVAVSWNDLQAVEHAFEKYKDDVAGVILEPVALNLGCIKPDEGFLQKLRALTTRHGALLIFDEVLTGFRANIGGAQKDFAVTPDIAAFGKAFGCGMPIAGIAGKAEYMDVIAPRGPVQISGTNTGRYLSVSAALAAIDHLQDGAVHRHVAALESQLKSGLRDVFDKHRIPCHIDGYGGRVGVHIGTSERPRTMKEIEGFYPIDFAQKLFYLLSCEYNLYGFLMPLGYCPEPVTLSAAHTAEMIADACERLDSALKRIPFHGK</sequence>
<dbReference type="PANTHER" id="PTHR43713">
    <property type="entry name" value="GLUTAMATE-1-SEMIALDEHYDE 2,1-AMINOMUTASE"/>
    <property type="match status" value="1"/>
</dbReference>
<evidence type="ECO:0000313" key="5">
    <source>
        <dbReference type="Proteomes" id="UP000412311"/>
    </source>
</evidence>
<evidence type="ECO:0000313" key="4">
    <source>
        <dbReference type="EMBL" id="VVQ23509.1"/>
    </source>
</evidence>
<keyword evidence="4" id="KW-0413">Isomerase</keyword>